<evidence type="ECO:0000259" key="1">
    <source>
        <dbReference type="Pfam" id="PF10756"/>
    </source>
</evidence>
<reference evidence="2" key="1">
    <citation type="submission" date="2020-05" db="EMBL/GenBank/DDBJ databases">
        <authorList>
            <person name="Chiriac C."/>
            <person name="Salcher M."/>
            <person name="Ghai R."/>
            <person name="Kavagutti S V."/>
        </authorList>
    </citation>
    <scope>NUCLEOTIDE SEQUENCE</scope>
</reference>
<dbReference type="Pfam" id="PF10756">
    <property type="entry name" value="bPH_6"/>
    <property type="match status" value="1"/>
</dbReference>
<protein>
    <submittedName>
        <fullName evidence="2">Unannotated protein</fullName>
    </submittedName>
</protein>
<feature type="domain" description="Low molecular weight protein antigen 6 PH" evidence="1">
    <location>
        <begin position="47"/>
        <end position="80"/>
    </location>
</feature>
<sequence length="224" mass="24258">MTPLTGMCAWSIVVGTLLLASGETSLVLPGASLVVVCVSLVVAHVSRAGVRLDPDGVAIRGVLRRRRVGWAGIASIRTEYLVDYRGTAGDVVRFLDARERPVAGAVPVPVLVKESATRFETFVALHGIGVPVNPPSDPRARFEVWRPDPFDHDPFESIRTVRRAVVGPYVVIVRPRGDRFVALTIDERTGEPVVVSDDRADLASAIEAAVDQIRDAQRRHALEG</sequence>
<dbReference type="EMBL" id="CAEZSR010000068">
    <property type="protein sequence ID" value="CAB4563411.1"/>
    <property type="molecule type" value="Genomic_DNA"/>
</dbReference>
<organism evidence="2">
    <name type="scientific">freshwater metagenome</name>
    <dbReference type="NCBI Taxonomy" id="449393"/>
    <lineage>
        <taxon>unclassified sequences</taxon>
        <taxon>metagenomes</taxon>
        <taxon>ecological metagenomes</taxon>
    </lineage>
</organism>
<name>A0A6J6DH73_9ZZZZ</name>
<accession>A0A6J6DH73</accession>
<gene>
    <name evidence="2" type="ORF">UFOPK1493_01932</name>
</gene>
<proteinExistence type="predicted"/>
<evidence type="ECO:0000313" key="2">
    <source>
        <dbReference type="EMBL" id="CAB4563411.1"/>
    </source>
</evidence>
<dbReference type="AlphaFoldDB" id="A0A6J6DH73"/>
<dbReference type="InterPro" id="IPR019692">
    <property type="entry name" value="CFP-6_PH"/>
</dbReference>